<name>A0A4C9EVY0_ECOLX</name>
<dbReference type="AlphaFoldDB" id="A0A4C9EVY0"/>
<accession>A0A4C9EVY0</accession>
<evidence type="ECO:0000313" key="2">
    <source>
        <dbReference type="Proteomes" id="UP000303027"/>
    </source>
</evidence>
<gene>
    <name evidence="1" type="ORF">BvCmsKKP061_00102</name>
</gene>
<sequence>MAIVDLSQLVAPDVVEELDYETILTERKATLVSLYPEEQQDAVAPR</sequence>
<protein>
    <submittedName>
        <fullName evidence="1">Phage baseplate assembly protein</fullName>
    </submittedName>
</protein>
<reference evidence="1 2" key="1">
    <citation type="submission" date="2018-04" db="EMBL/GenBank/DDBJ databases">
        <title>Large scale genomics of bovine and human commensal E. coli to reveal the emerging process of EHEC.</title>
        <authorList>
            <person name="Arimizu Y."/>
            <person name="Ogura Y."/>
        </authorList>
    </citation>
    <scope>NUCLEOTIDE SEQUENCE [LARGE SCALE GENOMIC DNA]</scope>
    <source>
        <strain evidence="1 2">KK-P061</strain>
    </source>
</reference>
<proteinExistence type="predicted"/>
<evidence type="ECO:0000313" key="1">
    <source>
        <dbReference type="EMBL" id="GDH25433.1"/>
    </source>
</evidence>
<dbReference type="Proteomes" id="UP000303027">
    <property type="component" value="Unassembled WGS sequence"/>
</dbReference>
<comment type="caution">
    <text evidence="1">The sequence shown here is derived from an EMBL/GenBank/DDBJ whole genome shotgun (WGS) entry which is preliminary data.</text>
</comment>
<dbReference type="EMBL" id="BFXY01000003">
    <property type="protein sequence ID" value="GDH25433.1"/>
    <property type="molecule type" value="Genomic_DNA"/>
</dbReference>
<organism evidence="1 2">
    <name type="scientific">Escherichia coli</name>
    <dbReference type="NCBI Taxonomy" id="562"/>
    <lineage>
        <taxon>Bacteria</taxon>
        <taxon>Pseudomonadati</taxon>
        <taxon>Pseudomonadota</taxon>
        <taxon>Gammaproteobacteria</taxon>
        <taxon>Enterobacterales</taxon>
        <taxon>Enterobacteriaceae</taxon>
        <taxon>Escherichia</taxon>
    </lineage>
</organism>